<gene>
    <name evidence="4" type="ORF">HZA61_12590</name>
</gene>
<dbReference type="SUPFAM" id="SSF52768">
    <property type="entry name" value="Arginase/deacetylase"/>
    <property type="match status" value="1"/>
</dbReference>
<dbReference type="PANTHER" id="PTHR10625:SF19">
    <property type="entry name" value="HISTONE DEACETYLASE 12"/>
    <property type="match status" value="1"/>
</dbReference>
<dbReference type="InterPro" id="IPR023696">
    <property type="entry name" value="Ureohydrolase_dom_sf"/>
</dbReference>
<evidence type="ECO:0000313" key="4">
    <source>
        <dbReference type="EMBL" id="MBI5170318.1"/>
    </source>
</evidence>
<dbReference type="AlphaFoldDB" id="A0A933SHA0"/>
<dbReference type="GO" id="GO:0016787">
    <property type="term" value="F:hydrolase activity"/>
    <property type="evidence" value="ECO:0007669"/>
    <property type="project" value="UniProtKB-KW"/>
</dbReference>
<dbReference type="InterPro" id="IPR000286">
    <property type="entry name" value="HDACs"/>
</dbReference>
<name>A0A933SHA0_UNCEI</name>
<dbReference type="GO" id="GO:0004407">
    <property type="term" value="F:histone deacetylase activity"/>
    <property type="evidence" value="ECO:0007669"/>
    <property type="project" value="InterPro"/>
</dbReference>
<dbReference type="Pfam" id="PF00850">
    <property type="entry name" value="Hist_deacetyl"/>
    <property type="match status" value="1"/>
</dbReference>
<comment type="caution">
    <text evidence="4">The sequence shown here is derived from an EMBL/GenBank/DDBJ whole genome shotgun (WGS) entry which is preliminary data.</text>
</comment>
<comment type="similarity">
    <text evidence="1">Belongs to the histone deacetylase family.</text>
</comment>
<dbReference type="InterPro" id="IPR023801">
    <property type="entry name" value="His_deacetylse_dom"/>
</dbReference>
<evidence type="ECO:0000313" key="5">
    <source>
        <dbReference type="Proteomes" id="UP000696931"/>
    </source>
</evidence>
<proteinExistence type="inferred from homology"/>
<protein>
    <submittedName>
        <fullName evidence="4">Histone deacetylase</fullName>
    </submittedName>
</protein>
<dbReference type="Proteomes" id="UP000696931">
    <property type="component" value="Unassembled WGS sequence"/>
</dbReference>
<dbReference type="InterPro" id="IPR037138">
    <property type="entry name" value="His_deacetylse_dom_sf"/>
</dbReference>
<organism evidence="4 5">
    <name type="scientific">Eiseniibacteriota bacterium</name>
    <dbReference type="NCBI Taxonomy" id="2212470"/>
    <lineage>
        <taxon>Bacteria</taxon>
        <taxon>Candidatus Eiseniibacteriota</taxon>
    </lineage>
</organism>
<feature type="domain" description="Histone deacetylase" evidence="3">
    <location>
        <begin position="20"/>
        <end position="280"/>
    </location>
</feature>
<keyword evidence="2" id="KW-0378">Hydrolase</keyword>
<dbReference type="CDD" id="cd09993">
    <property type="entry name" value="HDAC_classIV"/>
    <property type="match status" value="1"/>
</dbReference>
<reference evidence="4" key="1">
    <citation type="submission" date="2020-07" db="EMBL/GenBank/DDBJ databases">
        <title>Huge and variable diversity of episymbiotic CPR bacteria and DPANN archaea in groundwater ecosystems.</title>
        <authorList>
            <person name="He C.Y."/>
            <person name="Keren R."/>
            <person name="Whittaker M."/>
            <person name="Farag I.F."/>
            <person name="Doudna J."/>
            <person name="Cate J.H.D."/>
            <person name="Banfield J.F."/>
        </authorList>
    </citation>
    <scope>NUCLEOTIDE SEQUENCE</scope>
    <source>
        <strain evidence="4">NC_groundwater_1813_Pr3_B-0.1um_71_17</strain>
    </source>
</reference>
<sequence>MTSPHRLVWSPGYACDIGPHVFPTSKYAAVRDTLVGEGLVRAGDVLVPKPPSRALLALVHERAYLDDLEAAAPTPRTLRSELPVTPEVIAAFSLCAAGTTLAARHALATGAAAHAGGGLHHAYGGHAEGFCYVNDLAVAAQAMREEGLARRVAIVDLDVHQGNGTASLFRGVPEVFTLSLHQERNYPMPKEQGDLDVGLEDGAGDDAYLEALDAALEAVWAHAPDLVLYQAGADPFHDDQLGGLALSFEGLERRDRRVIDGCVARGIAVAVTLGGGYARRTEDTVRIHATTCRLALEAPAHRRNA</sequence>
<dbReference type="InterPro" id="IPR044150">
    <property type="entry name" value="HDAC_classIV"/>
</dbReference>
<dbReference type="Gene3D" id="3.40.800.20">
    <property type="entry name" value="Histone deacetylase domain"/>
    <property type="match status" value="1"/>
</dbReference>
<evidence type="ECO:0000256" key="2">
    <source>
        <dbReference type="ARBA" id="ARBA00022801"/>
    </source>
</evidence>
<evidence type="ECO:0000256" key="1">
    <source>
        <dbReference type="ARBA" id="ARBA00005947"/>
    </source>
</evidence>
<dbReference type="EMBL" id="JACRIW010000090">
    <property type="protein sequence ID" value="MBI5170318.1"/>
    <property type="molecule type" value="Genomic_DNA"/>
</dbReference>
<evidence type="ECO:0000259" key="3">
    <source>
        <dbReference type="Pfam" id="PF00850"/>
    </source>
</evidence>
<dbReference type="PRINTS" id="PR01270">
    <property type="entry name" value="HDASUPER"/>
</dbReference>
<dbReference type="GO" id="GO:0040029">
    <property type="term" value="P:epigenetic regulation of gene expression"/>
    <property type="evidence" value="ECO:0007669"/>
    <property type="project" value="TreeGrafter"/>
</dbReference>
<accession>A0A933SHA0</accession>
<dbReference type="PANTHER" id="PTHR10625">
    <property type="entry name" value="HISTONE DEACETYLASE HDAC1-RELATED"/>
    <property type="match status" value="1"/>
</dbReference>